<keyword evidence="2" id="KW-1185">Reference proteome</keyword>
<dbReference type="PANTHER" id="PTHR16220:SF0">
    <property type="entry name" value="WD REPEAT-CONTAINING PROTEIN WRAP73"/>
    <property type="match status" value="1"/>
</dbReference>
<protein>
    <submittedName>
        <fullName evidence="1">WD repeat-containing protein WRAP73</fullName>
    </submittedName>
</protein>
<dbReference type="EMBL" id="BMAO01000462">
    <property type="protein sequence ID" value="GFQ67043.1"/>
    <property type="molecule type" value="Genomic_DNA"/>
</dbReference>
<dbReference type="InterPro" id="IPR015943">
    <property type="entry name" value="WD40/YVTN_repeat-like_dom_sf"/>
</dbReference>
<proteinExistence type="predicted"/>
<dbReference type="PANTHER" id="PTHR16220">
    <property type="entry name" value="WD REPEAT PROTEIN 8-RELATED"/>
    <property type="match status" value="1"/>
</dbReference>
<dbReference type="GO" id="GO:1990811">
    <property type="term" value="C:MWP complex"/>
    <property type="evidence" value="ECO:0007669"/>
    <property type="project" value="TreeGrafter"/>
</dbReference>
<dbReference type="InterPro" id="IPR011047">
    <property type="entry name" value="Quinoprotein_ADH-like_sf"/>
</dbReference>
<reference evidence="1" key="1">
    <citation type="submission" date="2020-07" db="EMBL/GenBank/DDBJ databases">
        <title>Multicomponent nature underlies the extraordinary mechanical properties of spider dragline silk.</title>
        <authorList>
            <person name="Kono N."/>
            <person name="Nakamura H."/>
            <person name="Mori M."/>
            <person name="Yoshida Y."/>
            <person name="Ohtoshi R."/>
            <person name="Malay A.D."/>
            <person name="Moran D.A.P."/>
            <person name="Tomita M."/>
            <person name="Numata K."/>
            <person name="Arakawa K."/>
        </authorList>
    </citation>
    <scope>NUCLEOTIDE SEQUENCE</scope>
</reference>
<gene>
    <name evidence="1" type="primary">Wrap73</name>
    <name evidence="1" type="ORF">TNCT_707091</name>
</gene>
<dbReference type="Proteomes" id="UP000887116">
    <property type="component" value="Unassembled WGS sequence"/>
</dbReference>
<accession>A0A8X6EZT9</accession>
<evidence type="ECO:0000313" key="1">
    <source>
        <dbReference type="EMBL" id="GFQ67043.1"/>
    </source>
</evidence>
<dbReference type="OrthoDB" id="308690at2759"/>
<organism evidence="1 2">
    <name type="scientific">Trichonephila clavata</name>
    <name type="common">Joro spider</name>
    <name type="synonym">Nephila clavata</name>
    <dbReference type="NCBI Taxonomy" id="2740835"/>
    <lineage>
        <taxon>Eukaryota</taxon>
        <taxon>Metazoa</taxon>
        <taxon>Ecdysozoa</taxon>
        <taxon>Arthropoda</taxon>
        <taxon>Chelicerata</taxon>
        <taxon>Arachnida</taxon>
        <taxon>Araneae</taxon>
        <taxon>Araneomorphae</taxon>
        <taxon>Entelegynae</taxon>
        <taxon>Araneoidea</taxon>
        <taxon>Nephilidae</taxon>
        <taxon>Trichonephila</taxon>
    </lineage>
</organism>
<comment type="caution">
    <text evidence="1">The sequence shown here is derived from an EMBL/GenBank/DDBJ whole genome shotgun (WGS) entry which is preliminary data.</text>
</comment>
<dbReference type="AlphaFoldDB" id="A0A8X6EZT9"/>
<dbReference type="InterPro" id="IPR052778">
    <property type="entry name" value="Centrosome-WD_assoc"/>
</dbReference>
<evidence type="ECO:0000313" key="2">
    <source>
        <dbReference type="Proteomes" id="UP000887116"/>
    </source>
</evidence>
<dbReference type="GO" id="GO:0005815">
    <property type="term" value="C:microtubule organizing center"/>
    <property type="evidence" value="ECO:0007669"/>
    <property type="project" value="TreeGrafter"/>
</dbReference>
<dbReference type="SUPFAM" id="SSF50998">
    <property type="entry name" value="Quinoprotein alcohol dehydrogenase-like"/>
    <property type="match status" value="1"/>
</dbReference>
<sequence length="450" mass="51456">MFQDIQSVNFSELIEQNVDAISFFSPNGLYLACALQHQLLIWDVDAKQVIQKFLSDLPIDYLGWSPDSELVYCCMMKHNLLQVWNLTNPVWKCKISENPLTIADVHWAPDSRHLLVISEFYLKMTVWSLVSSTIAVIENPKPIKKCVSFSHCERYLAVAERRKCEDFISIYTCDTWEILKFFSVETKDLSGIYFSPSDLVLGILEAFTEEPKVIFYSIDGRILGKYVKLAMFGFTFFSWNTLGNLIALGDYFGEVTVLDGFNYRKMTSYQELENIDSQNVVIYNVKQQTSGGDSSNWEFYEVVKHRPFALPSLASQSERSKTKHAKYGIQTLQYSSCNQYLASLNGLFSKVLFVFDLRTFRLSSIVVHQHKIKEISWHPQKPILAFCSGSENVDLWTPSSCISIKSPFKGEFPVISAKWCSKDDCLLLNGKGYSSVLYLPNFSSKDLVIS</sequence>
<dbReference type="Gene3D" id="2.130.10.10">
    <property type="entry name" value="YVTN repeat-like/Quinoprotein amine dehydrogenase"/>
    <property type="match status" value="2"/>
</dbReference>
<name>A0A8X6EZT9_TRICU</name>